<keyword evidence="2" id="KW-1185">Reference proteome</keyword>
<dbReference type="OrthoDB" id="9013441at2"/>
<proteinExistence type="predicted"/>
<sequence>MNSLNKKALPSGVWEELLPHALKVIEDIKTHGIKNPFWTFGGGTVLMLRYQHRISKDIDIFVPDPQYLGFATPRLSDVAAEISDDYIEESSSYVKLIRPEGEIDFVASPNLTSPGFEEWHLKNNLIKVETGTEIVAKKLWHRGDRATARDLFDLALVIEKEGDALRQAHHFLLKNADQFIEQLNSRREILTVQFNNIETLNYNPTYDEALGIATKFLNTLKSKK</sequence>
<dbReference type="EMBL" id="NJGG01000001">
    <property type="protein sequence ID" value="OXL16560.1"/>
    <property type="molecule type" value="Genomic_DNA"/>
</dbReference>
<dbReference type="Proteomes" id="UP000215188">
    <property type="component" value="Unassembled WGS sequence"/>
</dbReference>
<evidence type="ECO:0008006" key="3">
    <source>
        <dbReference type="Google" id="ProtNLM"/>
    </source>
</evidence>
<comment type="caution">
    <text evidence="1">The sequence shown here is derived from an EMBL/GenBank/DDBJ whole genome shotgun (WGS) entry which is preliminary data.</text>
</comment>
<protein>
    <recommendedName>
        <fullName evidence="3">Nucleotidyl transferase AbiEii/AbiGii toxin family protein</fullName>
    </recommendedName>
</protein>
<dbReference type="Pfam" id="PF08843">
    <property type="entry name" value="AbiEii"/>
    <property type="match status" value="1"/>
</dbReference>
<organism evidence="1 2">
    <name type="scientific">Polynucleobacter cosmopolitanus</name>
    <dbReference type="NCBI Taxonomy" id="351345"/>
    <lineage>
        <taxon>Bacteria</taxon>
        <taxon>Pseudomonadati</taxon>
        <taxon>Pseudomonadota</taxon>
        <taxon>Betaproteobacteria</taxon>
        <taxon>Burkholderiales</taxon>
        <taxon>Burkholderiaceae</taxon>
        <taxon>Polynucleobacter</taxon>
    </lineage>
</organism>
<name>A0A229FY30_9BURK</name>
<reference evidence="1 2" key="1">
    <citation type="submission" date="2017-06" db="EMBL/GenBank/DDBJ databases">
        <title>Reclassification of a Polynucleobacter cosmopolitanus strain isolated from tropical Lake Victoria as Polynucleobacter victoriensis comb. nov.</title>
        <authorList>
            <person name="Hahn M.W."/>
        </authorList>
    </citation>
    <scope>NUCLEOTIDE SEQUENCE [LARGE SCALE GENOMIC DNA]</scope>
    <source>
        <strain evidence="1 2">MWH-MoIso2</strain>
    </source>
</reference>
<dbReference type="AlphaFoldDB" id="A0A229FY30"/>
<dbReference type="InterPro" id="IPR014942">
    <property type="entry name" value="AbiEii"/>
</dbReference>
<evidence type="ECO:0000313" key="1">
    <source>
        <dbReference type="EMBL" id="OXL16560.1"/>
    </source>
</evidence>
<evidence type="ECO:0000313" key="2">
    <source>
        <dbReference type="Proteomes" id="UP000215188"/>
    </source>
</evidence>
<gene>
    <name evidence="1" type="ORF">AOC33_03565</name>
</gene>
<accession>A0A229FY30</accession>